<keyword evidence="4" id="KW-0249">Electron transport</keyword>
<dbReference type="EMBL" id="QUAJ01000037">
    <property type="protein sequence ID" value="REI39622.1"/>
    <property type="molecule type" value="Genomic_DNA"/>
</dbReference>
<dbReference type="PANTHER" id="PTHR43865:SF1">
    <property type="entry name" value="RUBRERYTHRIN-RELATED"/>
    <property type="match status" value="1"/>
</dbReference>
<evidence type="ECO:0000313" key="8">
    <source>
        <dbReference type="EMBL" id="REI39622.1"/>
    </source>
</evidence>
<evidence type="ECO:0000313" key="9">
    <source>
        <dbReference type="Proteomes" id="UP000263486"/>
    </source>
</evidence>
<dbReference type="PROSITE" id="PS50905">
    <property type="entry name" value="FERRITIN_LIKE"/>
    <property type="match status" value="1"/>
</dbReference>
<dbReference type="PROSITE" id="PS50903">
    <property type="entry name" value="RUBREDOXIN_LIKE"/>
    <property type="match status" value="1"/>
</dbReference>
<keyword evidence="5" id="KW-0408">Iron</keyword>
<feature type="domain" description="Ferritin-like diiron" evidence="7">
    <location>
        <begin position="2"/>
        <end position="145"/>
    </location>
</feature>
<keyword evidence="2" id="KW-0813">Transport</keyword>
<name>A0ABX9KE56_9FUSO</name>
<dbReference type="InterPro" id="IPR012347">
    <property type="entry name" value="Ferritin-like"/>
</dbReference>
<dbReference type="Pfam" id="PF21349">
    <property type="entry name" value="RUBY_RBDX"/>
    <property type="match status" value="1"/>
</dbReference>
<evidence type="ECO:0000256" key="5">
    <source>
        <dbReference type="ARBA" id="ARBA00023004"/>
    </source>
</evidence>
<comment type="caution">
    <text evidence="8">The sequence shown here is derived from an EMBL/GenBank/DDBJ whole genome shotgun (WGS) entry which is preliminary data.</text>
</comment>
<gene>
    <name evidence="8" type="ORF">DYH56_14095</name>
</gene>
<evidence type="ECO:0000256" key="4">
    <source>
        <dbReference type="ARBA" id="ARBA00022982"/>
    </source>
</evidence>
<dbReference type="Proteomes" id="UP000263486">
    <property type="component" value="Unassembled WGS sequence"/>
</dbReference>
<dbReference type="InterPro" id="IPR009040">
    <property type="entry name" value="Ferritin-like_diiron"/>
</dbReference>
<dbReference type="InterPro" id="IPR024934">
    <property type="entry name" value="Rubredoxin-like_dom"/>
</dbReference>
<dbReference type="InterPro" id="IPR009078">
    <property type="entry name" value="Ferritin-like_SF"/>
</dbReference>
<dbReference type="InterPro" id="IPR052364">
    <property type="entry name" value="Rubrerythrin"/>
</dbReference>
<dbReference type="RefSeq" id="WP_114643509.1">
    <property type="nucleotide sequence ID" value="NZ_JAACIO010000035.1"/>
</dbReference>
<feature type="domain" description="Rubredoxin-like" evidence="6">
    <location>
        <begin position="152"/>
        <end position="186"/>
    </location>
</feature>
<dbReference type="Pfam" id="PF02915">
    <property type="entry name" value="Rubrerythrin"/>
    <property type="match status" value="1"/>
</dbReference>
<dbReference type="NCBIfam" id="NF045767">
    <property type="entry name" value="RuberyRbr"/>
    <property type="match status" value="1"/>
</dbReference>
<evidence type="ECO:0000256" key="2">
    <source>
        <dbReference type="ARBA" id="ARBA00022448"/>
    </source>
</evidence>
<dbReference type="Gene3D" id="1.20.1260.10">
    <property type="match status" value="1"/>
</dbReference>
<keyword evidence="3" id="KW-0479">Metal-binding</keyword>
<dbReference type="CDD" id="cd00729">
    <property type="entry name" value="rubredoxin_SM"/>
    <property type="match status" value="1"/>
</dbReference>
<dbReference type="CDD" id="cd01041">
    <property type="entry name" value="Rubrerythrin"/>
    <property type="match status" value="1"/>
</dbReference>
<dbReference type="InterPro" id="IPR003251">
    <property type="entry name" value="Rr_diiron-bd_dom"/>
</dbReference>
<evidence type="ECO:0000256" key="1">
    <source>
        <dbReference type="ARBA" id="ARBA00001965"/>
    </source>
</evidence>
<dbReference type="PANTHER" id="PTHR43865">
    <property type="entry name" value="RUBRERYTHRIN-RELATED"/>
    <property type="match status" value="1"/>
</dbReference>
<dbReference type="SUPFAM" id="SSF57802">
    <property type="entry name" value="Rubredoxin-like"/>
    <property type="match status" value="1"/>
</dbReference>
<reference evidence="8 9" key="1">
    <citation type="submission" date="2018-08" db="EMBL/GenBank/DDBJ databases">
        <title>Draft genome sequence of Psychrilyobacter sp. strain SD5 isolated from Black Sea water.</title>
        <authorList>
            <person name="Yadav S."/>
            <person name="Villanueva L."/>
            <person name="Damste J.S.S."/>
        </authorList>
    </citation>
    <scope>NUCLEOTIDE SEQUENCE [LARGE SCALE GENOMIC DNA]</scope>
    <source>
        <strain evidence="8 9">SD5</strain>
    </source>
</reference>
<proteinExistence type="predicted"/>
<evidence type="ECO:0000259" key="7">
    <source>
        <dbReference type="PROSITE" id="PS50905"/>
    </source>
</evidence>
<dbReference type="SUPFAM" id="SSF47240">
    <property type="entry name" value="Ferritin-like"/>
    <property type="match status" value="1"/>
</dbReference>
<evidence type="ECO:0000259" key="6">
    <source>
        <dbReference type="PROSITE" id="PS50903"/>
    </source>
</evidence>
<accession>A0ABX9KE56</accession>
<organism evidence="8 9">
    <name type="scientific">Psychrilyobacter piezotolerans</name>
    <dbReference type="NCBI Taxonomy" id="2293438"/>
    <lineage>
        <taxon>Bacteria</taxon>
        <taxon>Fusobacteriati</taxon>
        <taxon>Fusobacteriota</taxon>
        <taxon>Fusobacteriia</taxon>
        <taxon>Fusobacteriales</taxon>
        <taxon>Fusobacteriaceae</taxon>
        <taxon>Psychrilyobacter</taxon>
    </lineage>
</organism>
<protein>
    <submittedName>
        <fullName evidence="8">Rubrerythrin family protein</fullName>
    </submittedName>
</protein>
<comment type="cofactor">
    <cofactor evidence="1">
        <name>Fe(3+)</name>
        <dbReference type="ChEBI" id="CHEBI:29034"/>
    </cofactor>
</comment>
<dbReference type="InterPro" id="IPR048574">
    <property type="entry name" value="RUBY_RBDX"/>
</dbReference>
<sequence>MKIRGTETEKNLLKSFAGESQATNRYKLYAKQAKKEGYEQIAAIFLETADNEVQHAKRYFRFLEGGNVEITATYPTNQVGTTEKNLENAAAGENEEWTDLYPHFADVAEKEGFPEIALAYRSISAVEKEHEARYLKLLENLENNSVFRKKNVVRWKCRNCGFVHEGEEALEVCPACLHPQSHFEIKENNY</sequence>
<dbReference type="Gene3D" id="2.20.28.10">
    <property type="match status" value="1"/>
</dbReference>
<keyword evidence="9" id="KW-1185">Reference proteome</keyword>
<evidence type="ECO:0000256" key="3">
    <source>
        <dbReference type="ARBA" id="ARBA00022723"/>
    </source>
</evidence>